<dbReference type="InterPro" id="IPR050923">
    <property type="entry name" value="Cell_Proc_Reg/RNA_Proc"/>
</dbReference>
<protein>
    <submittedName>
        <fullName evidence="4">FHA domain-containing protein</fullName>
    </submittedName>
</protein>
<dbReference type="InterPro" id="IPR000253">
    <property type="entry name" value="FHA_dom"/>
</dbReference>
<keyword evidence="5" id="KW-1185">Reference proteome</keyword>
<gene>
    <name evidence="4" type="ORF">GA0070621_3707</name>
</gene>
<evidence type="ECO:0000256" key="2">
    <source>
        <dbReference type="SAM" id="MobiDB-lite"/>
    </source>
</evidence>
<dbReference type="Pfam" id="PF00498">
    <property type="entry name" value="FHA"/>
    <property type="match status" value="1"/>
</dbReference>
<dbReference type="OrthoDB" id="151099at2"/>
<evidence type="ECO:0000313" key="4">
    <source>
        <dbReference type="EMBL" id="SBT50326.1"/>
    </source>
</evidence>
<reference evidence="4 5" key="1">
    <citation type="submission" date="2016-06" db="EMBL/GenBank/DDBJ databases">
        <authorList>
            <person name="Kjaerup R.B."/>
            <person name="Dalgaard T.S."/>
            <person name="Juul-Madsen H.R."/>
        </authorList>
    </citation>
    <scope>NUCLEOTIDE SEQUENCE [LARGE SCALE GENOMIC DNA]</scope>
    <source>
        <strain evidence="4 5">DSM 45248</strain>
    </source>
</reference>
<dbReference type="SMART" id="SM00240">
    <property type="entry name" value="FHA"/>
    <property type="match status" value="1"/>
</dbReference>
<dbReference type="Proteomes" id="UP000198765">
    <property type="component" value="Chromosome I"/>
</dbReference>
<evidence type="ECO:0000259" key="3">
    <source>
        <dbReference type="PROSITE" id="PS50006"/>
    </source>
</evidence>
<feature type="region of interest" description="Disordered" evidence="2">
    <location>
        <begin position="114"/>
        <end position="159"/>
    </location>
</feature>
<dbReference type="CDD" id="cd00060">
    <property type="entry name" value="FHA"/>
    <property type="match status" value="1"/>
</dbReference>
<accession>A0A1A9A2L2</accession>
<evidence type="ECO:0000256" key="1">
    <source>
        <dbReference type="ARBA" id="ARBA00022553"/>
    </source>
</evidence>
<feature type="domain" description="FHA" evidence="3">
    <location>
        <begin position="23"/>
        <end position="79"/>
    </location>
</feature>
<dbReference type="PANTHER" id="PTHR23308">
    <property type="entry name" value="NUCLEAR INHIBITOR OF PROTEIN PHOSPHATASE-1"/>
    <property type="match status" value="1"/>
</dbReference>
<dbReference type="PROSITE" id="PS50006">
    <property type="entry name" value="FHA_DOMAIN"/>
    <property type="match status" value="1"/>
</dbReference>
<sequence>MEEHPELMPLLTVSGGAMRGLSFRVGRDPQVIGRAPTADIVLADPHLSRRHATVQLAADGGWLTDLGSTNGTWLNDQRITGRVQLTDGDVIRLGRTDLRYFDPGVARTDPVGMSFSLPSRDHRPTLPLPVPPTPRGTVEPREPVEPRGGVRPLPVDAHH</sequence>
<keyword evidence="1" id="KW-0597">Phosphoprotein</keyword>
<dbReference type="InterPro" id="IPR008984">
    <property type="entry name" value="SMAD_FHA_dom_sf"/>
</dbReference>
<dbReference type="AlphaFoldDB" id="A0A1A9A2L2"/>
<dbReference type="RefSeq" id="WP_091197443.1">
    <property type="nucleotide sequence ID" value="NZ_LT594324.1"/>
</dbReference>
<organism evidence="4 5">
    <name type="scientific">Micromonospora narathiwatensis</name>
    <dbReference type="NCBI Taxonomy" id="299146"/>
    <lineage>
        <taxon>Bacteria</taxon>
        <taxon>Bacillati</taxon>
        <taxon>Actinomycetota</taxon>
        <taxon>Actinomycetes</taxon>
        <taxon>Micromonosporales</taxon>
        <taxon>Micromonosporaceae</taxon>
        <taxon>Micromonospora</taxon>
    </lineage>
</organism>
<name>A0A1A9A2L2_9ACTN</name>
<evidence type="ECO:0000313" key="5">
    <source>
        <dbReference type="Proteomes" id="UP000198765"/>
    </source>
</evidence>
<dbReference type="Gene3D" id="2.60.200.20">
    <property type="match status" value="1"/>
</dbReference>
<dbReference type="PATRIC" id="fig|299146.4.peg.3841"/>
<proteinExistence type="predicted"/>
<dbReference type="SUPFAM" id="SSF49879">
    <property type="entry name" value="SMAD/FHA domain"/>
    <property type="match status" value="1"/>
</dbReference>
<dbReference type="EMBL" id="LT594324">
    <property type="protein sequence ID" value="SBT50326.1"/>
    <property type="molecule type" value="Genomic_DNA"/>
</dbReference>